<feature type="transmembrane region" description="Helical" evidence="9">
    <location>
        <begin position="12"/>
        <end position="43"/>
    </location>
</feature>
<feature type="transmembrane region" description="Helical" evidence="9">
    <location>
        <begin position="133"/>
        <end position="155"/>
    </location>
</feature>
<dbReference type="Pfam" id="PF00528">
    <property type="entry name" value="BPD_transp_1"/>
    <property type="match status" value="1"/>
</dbReference>
<keyword evidence="4" id="KW-1003">Cell membrane</keyword>
<proteinExistence type="inferred from homology"/>
<reference evidence="11 12" key="1">
    <citation type="journal article" date="2015" name="Genome Announc.">
        <title>Expanding the biotechnology potential of lactobacilli through comparative genomics of 213 strains and associated genera.</title>
        <authorList>
            <person name="Sun Z."/>
            <person name="Harris H.M."/>
            <person name="McCann A."/>
            <person name="Guo C."/>
            <person name="Argimon S."/>
            <person name="Zhang W."/>
            <person name="Yang X."/>
            <person name="Jeffery I.B."/>
            <person name="Cooney J.C."/>
            <person name="Kagawa T.F."/>
            <person name="Liu W."/>
            <person name="Song Y."/>
            <person name="Salvetti E."/>
            <person name="Wrobel A."/>
            <person name="Rasinkangas P."/>
            <person name="Parkhill J."/>
            <person name="Rea M.C."/>
            <person name="O'Sullivan O."/>
            <person name="Ritari J."/>
            <person name="Douillard F.P."/>
            <person name="Paul Ross R."/>
            <person name="Yang R."/>
            <person name="Briner A.E."/>
            <person name="Felis G.E."/>
            <person name="de Vos W.M."/>
            <person name="Barrangou R."/>
            <person name="Klaenhammer T.R."/>
            <person name="Caufield P.W."/>
            <person name="Cui Y."/>
            <person name="Zhang H."/>
            <person name="O'Toole P.W."/>
        </authorList>
    </citation>
    <scope>NUCLEOTIDE SEQUENCE [LARGE SCALE GENOMIC DNA]</scope>
    <source>
        <strain evidence="11 12">DSM 20405</strain>
    </source>
</reference>
<dbReference type="GO" id="GO:0043190">
    <property type="term" value="C:ATP-binding cassette (ABC) transporter complex"/>
    <property type="evidence" value="ECO:0007669"/>
    <property type="project" value="InterPro"/>
</dbReference>
<evidence type="ECO:0000256" key="1">
    <source>
        <dbReference type="ARBA" id="ARBA00004651"/>
    </source>
</evidence>
<protein>
    <submittedName>
        <fullName evidence="11">Permease protein of ABC transporter system</fullName>
    </submittedName>
</protein>
<evidence type="ECO:0000256" key="9">
    <source>
        <dbReference type="RuleBase" id="RU363032"/>
    </source>
</evidence>
<feature type="transmembrane region" description="Helical" evidence="9">
    <location>
        <begin position="82"/>
        <end position="102"/>
    </location>
</feature>
<comment type="caution">
    <text evidence="11">The sequence shown here is derived from an EMBL/GenBank/DDBJ whole genome shotgun (WGS) entry which is preliminary data.</text>
</comment>
<name>A0A0R2HA62_9FIRM</name>
<sequence length="219" mass="24173">MRVDVILEYLPLYLKAALLSAGIGLSSIVLAILIGMIASMILYYRIPFLKRIISFYVEVSRNTPLMIQLFFIYYGLPKIGIATSPLVCGIVGLSFLGGGYMCESIRGGLESISESQVESAMALGMNKKQTMRYVILPQALRASLSGLVANMIFMLKETSVLSAVSLMDLMFTAKDLIGLYYKTTEALFLLVVFYLLILTPVILLGHLAERRLTYGKMGV</sequence>
<feature type="transmembrane region" description="Helical" evidence="9">
    <location>
        <begin position="186"/>
        <end position="207"/>
    </location>
</feature>
<dbReference type="GO" id="GO:0022857">
    <property type="term" value="F:transmembrane transporter activity"/>
    <property type="evidence" value="ECO:0007669"/>
    <property type="project" value="InterPro"/>
</dbReference>
<dbReference type="InterPro" id="IPR010065">
    <property type="entry name" value="AA_ABC_transptr_permease_3TM"/>
</dbReference>
<keyword evidence="5 9" id="KW-0812">Transmembrane</keyword>
<evidence type="ECO:0000259" key="10">
    <source>
        <dbReference type="PROSITE" id="PS50928"/>
    </source>
</evidence>
<dbReference type="RefSeq" id="WP_031589497.1">
    <property type="nucleotide sequence ID" value="NZ_JNKN01000024.1"/>
</dbReference>
<keyword evidence="8 9" id="KW-0472">Membrane</keyword>
<keyword evidence="12" id="KW-1185">Reference proteome</keyword>
<evidence type="ECO:0000256" key="6">
    <source>
        <dbReference type="ARBA" id="ARBA00022970"/>
    </source>
</evidence>
<dbReference type="InterPro" id="IPR035906">
    <property type="entry name" value="MetI-like_sf"/>
</dbReference>
<dbReference type="InterPro" id="IPR000515">
    <property type="entry name" value="MetI-like"/>
</dbReference>
<comment type="similarity">
    <text evidence="2">Belongs to the binding-protein-dependent transport system permease family. HisMQ subfamily.</text>
</comment>
<evidence type="ECO:0000256" key="4">
    <source>
        <dbReference type="ARBA" id="ARBA00022475"/>
    </source>
</evidence>
<evidence type="ECO:0000256" key="2">
    <source>
        <dbReference type="ARBA" id="ARBA00010072"/>
    </source>
</evidence>
<keyword evidence="3 9" id="KW-0813">Transport</keyword>
<feature type="domain" description="ABC transmembrane type-1" evidence="10">
    <location>
        <begin position="17"/>
        <end position="202"/>
    </location>
</feature>
<dbReference type="GO" id="GO:0006865">
    <property type="term" value="P:amino acid transport"/>
    <property type="evidence" value="ECO:0007669"/>
    <property type="project" value="UniProtKB-KW"/>
</dbReference>
<evidence type="ECO:0000256" key="5">
    <source>
        <dbReference type="ARBA" id="ARBA00022692"/>
    </source>
</evidence>
<dbReference type="SUPFAM" id="SSF161098">
    <property type="entry name" value="MetI-like"/>
    <property type="match status" value="1"/>
</dbReference>
<dbReference type="Gene3D" id="1.10.3720.10">
    <property type="entry name" value="MetI-like"/>
    <property type="match status" value="1"/>
</dbReference>
<organism evidence="11 12">
    <name type="scientific">Kandleria vitulina DSM 20405</name>
    <dbReference type="NCBI Taxonomy" id="1410657"/>
    <lineage>
        <taxon>Bacteria</taxon>
        <taxon>Bacillati</taxon>
        <taxon>Bacillota</taxon>
        <taxon>Erysipelotrichia</taxon>
        <taxon>Erysipelotrichales</taxon>
        <taxon>Coprobacillaceae</taxon>
        <taxon>Kandleria</taxon>
    </lineage>
</organism>
<keyword evidence="7 9" id="KW-1133">Transmembrane helix</keyword>
<dbReference type="CDD" id="cd06261">
    <property type="entry name" value="TM_PBP2"/>
    <property type="match status" value="1"/>
</dbReference>
<evidence type="ECO:0000256" key="8">
    <source>
        <dbReference type="ARBA" id="ARBA00023136"/>
    </source>
</evidence>
<gene>
    <name evidence="11" type="ORF">IV49_GL000836</name>
</gene>
<evidence type="ECO:0000256" key="3">
    <source>
        <dbReference type="ARBA" id="ARBA00022448"/>
    </source>
</evidence>
<dbReference type="PANTHER" id="PTHR30614:SF37">
    <property type="entry name" value="AMINO-ACID ABC TRANSPORTER PERMEASE PROTEIN YHDX-RELATED"/>
    <property type="match status" value="1"/>
</dbReference>
<dbReference type="NCBIfam" id="TIGR01726">
    <property type="entry name" value="HEQRo_perm_3TM"/>
    <property type="match status" value="1"/>
</dbReference>
<dbReference type="PANTHER" id="PTHR30614">
    <property type="entry name" value="MEMBRANE COMPONENT OF AMINO ACID ABC TRANSPORTER"/>
    <property type="match status" value="1"/>
</dbReference>
<accession>A0A0R2HA62</accession>
<keyword evidence="6" id="KW-0029">Amino-acid transport</keyword>
<evidence type="ECO:0000256" key="7">
    <source>
        <dbReference type="ARBA" id="ARBA00022989"/>
    </source>
</evidence>
<evidence type="ECO:0000313" key="11">
    <source>
        <dbReference type="EMBL" id="KRN49791.1"/>
    </source>
</evidence>
<dbReference type="AlphaFoldDB" id="A0A0R2HA62"/>
<dbReference type="PROSITE" id="PS50928">
    <property type="entry name" value="ABC_TM1"/>
    <property type="match status" value="1"/>
</dbReference>
<dbReference type="EMBL" id="JQBL01000020">
    <property type="protein sequence ID" value="KRN49791.1"/>
    <property type="molecule type" value="Genomic_DNA"/>
</dbReference>
<comment type="subcellular location">
    <subcellularLocation>
        <location evidence="1 9">Cell membrane</location>
        <topology evidence="1 9">Multi-pass membrane protein</topology>
    </subcellularLocation>
</comment>
<dbReference type="InterPro" id="IPR043429">
    <property type="entry name" value="ArtM/GltK/GlnP/TcyL/YhdX-like"/>
</dbReference>
<dbReference type="Proteomes" id="UP000051841">
    <property type="component" value="Unassembled WGS sequence"/>
</dbReference>
<dbReference type="PATRIC" id="fig|1410657.5.peg.872"/>
<evidence type="ECO:0000313" key="12">
    <source>
        <dbReference type="Proteomes" id="UP000051841"/>
    </source>
</evidence>